<keyword evidence="4" id="KW-1185">Reference proteome</keyword>
<reference evidence="4" key="1">
    <citation type="submission" date="2019-11" db="EMBL/GenBank/DDBJ databases">
        <title>Isolation and characterization of two novel species in the genus Thiomicrorhabdus.</title>
        <authorList>
            <person name="Mochizuki J."/>
            <person name="Kojima H."/>
            <person name="Fukui M."/>
        </authorList>
    </citation>
    <scope>NUCLEOTIDE SEQUENCE [LARGE SCALE GENOMIC DNA]</scope>
    <source>
        <strain evidence="4">aks77</strain>
    </source>
</reference>
<keyword evidence="1" id="KW-0472">Membrane</keyword>
<dbReference type="Pfam" id="PF11127">
    <property type="entry name" value="YgaP-like_TM"/>
    <property type="match status" value="1"/>
</dbReference>
<dbReference type="EMBL" id="AP021889">
    <property type="protein sequence ID" value="BBP45195.1"/>
    <property type="molecule type" value="Genomic_DNA"/>
</dbReference>
<evidence type="ECO:0000259" key="2">
    <source>
        <dbReference type="Pfam" id="PF11127"/>
    </source>
</evidence>
<evidence type="ECO:0000256" key="1">
    <source>
        <dbReference type="SAM" id="Phobius"/>
    </source>
</evidence>
<dbReference type="RefSeq" id="WP_173270643.1">
    <property type="nucleotide sequence ID" value="NZ_AP021889.1"/>
</dbReference>
<evidence type="ECO:0000313" key="4">
    <source>
        <dbReference type="Proteomes" id="UP000501726"/>
    </source>
</evidence>
<proteinExistence type="predicted"/>
<dbReference type="Proteomes" id="UP000501726">
    <property type="component" value="Chromosome"/>
</dbReference>
<feature type="domain" description="Inner membrane protein YgaP-like transmembrane" evidence="2">
    <location>
        <begin position="1"/>
        <end position="58"/>
    </location>
</feature>
<keyword evidence="1" id="KW-1133">Transmembrane helix</keyword>
<gene>
    <name evidence="3" type="ORF">THMIRHAS_05680</name>
</gene>
<keyword evidence="1" id="KW-0812">Transmembrane</keyword>
<name>A0A6F8PSV1_9GAMM</name>
<evidence type="ECO:0000313" key="3">
    <source>
        <dbReference type="EMBL" id="BBP45195.1"/>
    </source>
</evidence>
<feature type="transmembrane region" description="Helical" evidence="1">
    <location>
        <begin position="12"/>
        <end position="33"/>
    </location>
</feature>
<accession>A0A6F8PSV1</accession>
<organism evidence="3 4">
    <name type="scientific">Thiosulfatimonas sediminis</name>
    <dbReference type="NCBI Taxonomy" id="2675054"/>
    <lineage>
        <taxon>Bacteria</taxon>
        <taxon>Pseudomonadati</taxon>
        <taxon>Pseudomonadota</taxon>
        <taxon>Gammaproteobacteria</taxon>
        <taxon>Thiotrichales</taxon>
        <taxon>Piscirickettsiaceae</taxon>
        <taxon>Thiosulfatimonas</taxon>
    </lineage>
</organism>
<protein>
    <submittedName>
        <fullName evidence="3">Membrane protein</fullName>
    </submittedName>
</protein>
<dbReference type="AlphaFoldDB" id="A0A6F8PSV1"/>
<dbReference type="InterPro" id="IPR021309">
    <property type="entry name" value="YgaP-like_TM"/>
</dbReference>
<dbReference type="KEGG" id="tse:THMIRHAS_05680"/>
<sequence length="67" mass="7387">MNVGLLDRSIRIVLGAALIALAYFDIIGVWGYIGAIPLFTGLVKWCPLYTLLGVQTCPVHAHIKYEK</sequence>